<dbReference type="InterPro" id="IPR015943">
    <property type="entry name" value="WD40/YVTN_repeat-like_dom_sf"/>
</dbReference>
<reference evidence="1" key="1">
    <citation type="submission" date="2023-08" db="EMBL/GenBank/DDBJ databases">
        <authorList>
            <person name="Chen Y."/>
            <person name="Shah S."/>
            <person name="Dougan E. K."/>
            <person name="Thang M."/>
            <person name="Chan C."/>
        </authorList>
    </citation>
    <scope>NUCLEOTIDE SEQUENCE</scope>
</reference>
<keyword evidence="2" id="KW-1185">Reference proteome</keyword>
<dbReference type="EMBL" id="CAUJNA010002224">
    <property type="protein sequence ID" value="CAJ1391825.1"/>
    <property type="molecule type" value="Genomic_DNA"/>
</dbReference>
<comment type="caution">
    <text evidence="1">The sequence shown here is derived from an EMBL/GenBank/DDBJ whole genome shotgun (WGS) entry which is preliminary data.</text>
</comment>
<gene>
    <name evidence="1" type="ORF">EVOR1521_LOCUS17083</name>
</gene>
<dbReference type="SUPFAM" id="SSF50978">
    <property type="entry name" value="WD40 repeat-like"/>
    <property type="match status" value="1"/>
</dbReference>
<dbReference type="InterPro" id="IPR036322">
    <property type="entry name" value="WD40_repeat_dom_sf"/>
</dbReference>
<sequence>MGAPLSRNMCCSIREKDGKGKPLGMEAPQFNCSEVELPLAEPRFVAFSPLWAGNSGITKRMAVASSTTVHVYRILPESSKPDVPVSLESTLELEDKHRATALIFRDEDLARAFVLAYGPQSSPGAPHYVRIWSCEPTGLPDPGHFSPPSSAPRALTREGFVTSLEDHVAPVLHLAATNTYLVSCDASGECRVWQKNRACALRATARLHQGPVLDLAVDKNFVYSLGEELSLRIWVLSDLKQVTVVPMDSLEVSCLGEVLALPALPASSQDERDGKETKENPLTFRLSRLSALKRPVSRWSGGQATGRATASVPRGMLFVAGVMAKGQHVAGEDAGVLMEWTLGPTPMCQNAIIAHDVPIQTIAYGPFDNGPLITADAKGQCCVWDCSPRLWCSQKIEGTGGLAKVSVASDPSSSSLYSVAGDRRLMVWRQRGTFSTGFRDE</sequence>
<dbReference type="AlphaFoldDB" id="A0AA36N621"/>
<dbReference type="Proteomes" id="UP001178507">
    <property type="component" value="Unassembled WGS sequence"/>
</dbReference>
<protein>
    <submittedName>
        <fullName evidence="1">Uncharacterized protein</fullName>
    </submittedName>
</protein>
<dbReference type="InterPro" id="IPR001680">
    <property type="entry name" value="WD40_rpt"/>
</dbReference>
<dbReference type="SMART" id="SM00320">
    <property type="entry name" value="WD40"/>
    <property type="match status" value="4"/>
</dbReference>
<proteinExistence type="predicted"/>
<accession>A0AA36N621</accession>
<dbReference type="Gene3D" id="2.130.10.10">
    <property type="entry name" value="YVTN repeat-like/Quinoprotein amine dehydrogenase"/>
    <property type="match status" value="2"/>
</dbReference>
<evidence type="ECO:0000313" key="2">
    <source>
        <dbReference type="Proteomes" id="UP001178507"/>
    </source>
</evidence>
<evidence type="ECO:0000313" key="1">
    <source>
        <dbReference type="EMBL" id="CAJ1391825.1"/>
    </source>
</evidence>
<dbReference type="Pfam" id="PF00400">
    <property type="entry name" value="WD40"/>
    <property type="match status" value="1"/>
</dbReference>
<organism evidence="1 2">
    <name type="scientific">Effrenium voratum</name>
    <dbReference type="NCBI Taxonomy" id="2562239"/>
    <lineage>
        <taxon>Eukaryota</taxon>
        <taxon>Sar</taxon>
        <taxon>Alveolata</taxon>
        <taxon>Dinophyceae</taxon>
        <taxon>Suessiales</taxon>
        <taxon>Symbiodiniaceae</taxon>
        <taxon>Effrenium</taxon>
    </lineage>
</organism>
<name>A0AA36N621_9DINO</name>